<dbReference type="AlphaFoldDB" id="S8DJV1"/>
<sequence>MPIIPEADELVYEVTSRGSLVQDPPPGPDTSAGGINVNTVPEPAKGTKSSGSSRPRELARNGSYSH</sequence>
<gene>
    <name evidence="2" type="ORF">FOMPIDRAFT_94187</name>
</gene>
<accession>S8DJV1</accession>
<dbReference type="HOGENOM" id="CLU_2831218_0_0_1"/>
<proteinExistence type="predicted"/>
<reference evidence="2 3" key="1">
    <citation type="journal article" date="2012" name="Science">
        <title>The Paleozoic origin of enzymatic lignin decomposition reconstructed from 31 fungal genomes.</title>
        <authorList>
            <person name="Floudas D."/>
            <person name="Binder M."/>
            <person name="Riley R."/>
            <person name="Barry K."/>
            <person name="Blanchette R.A."/>
            <person name="Henrissat B."/>
            <person name="Martinez A.T."/>
            <person name="Otillar R."/>
            <person name="Spatafora J.W."/>
            <person name="Yadav J.S."/>
            <person name="Aerts A."/>
            <person name="Benoit I."/>
            <person name="Boyd A."/>
            <person name="Carlson A."/>
            <person name="Copeland A."/>
            <person name="Coutinho P.M."/>
            <person name="de Vries R.P."/>
            <person name="Ferreira P."/>
            <person name="Findley K."/>
            <person name="Foster B."/>
            <person name="Gaskell J."/>
            <person name="Glotzer D."/>
            <person name="Gorecki P."/>
            <person name="Heitman J."/>
            <person name="Hesse C."/>
            <person name="Hori C."/>
            <person name="Igarashi K."/>
            <person name="Jurgens J.A."/>
            <person name="Kallen N."/>
            <person name="Kersten P."/>
            <person name="Kohler A."/>
            <person name="Kuees U."/>
            <person name="Kumar T.K.A."/>
            <person name="Kuo A."/>
            <person name="LaButti K."/>
            <person name="Larrondo L.F."/>
            <person name="Lindquist E."/>
            <person name="Ling A."/>
            <person name="Lombard V."/>
            <person name="Lucas S."/>
            <person name="Lundell T."/>
            <person name="Martin R."/>
            <person name="McLaughlin D.J."/>
            <person name="Morgenstern I."/>
            <person name="Morin E."/>
            <person name="Murat C."/>
            <person name="Nagy L.G."/>
            <person name="Nolan M."/>
            <person name="Ohm R.A."/>
            <person name="Patyshakuliyeva A."/>
            <person name="Rokas A."/>
            <person name="Ruiz-Duenas F.J."/>
            <person name="Sabat G."/>
            <person name="Salamov A."/>
            <person name="Samejima M."/>
            <person name="Schmutz J."/>
            <person name="Slot J.C."/>
            <person name="St John F."/>
            <person name="Stenlid J."/>
            <person name="Sun H."/>
            <person name="Sun S."/>
            <person name="Syed K."/>
            <person name="Tsang A."/>
            <person name="Wiebenga A."/>
            <person name="Young D."/>
            <person name="Pisabarro A."/>
            <person name="Eastwood D.C."/>
            <person name="Martin F."/>
            <person name="Cullen D."/>
            <person name="Grigoriev I.V."/>
            <person name="Hibbett D.S."/>
        </authorList>
    </citation>
    <scope>NUCLEOTIDE SEQUENCE</scope>
    <source>
        <strain evidence="3">FP-58527</strain>
    </source>
</reference>
<dbReference type="OrthoDB" id="10421022at2759"/>
<evidence type="ECO:0000313" key="3">
    <source>
        <dbReference type="Proteomes" id="UP000015241"/>
    </source>
</evidence>
<dbReference type="EMBL" id="KE504300">
    <property type="protein sequence ID" value="EPS93097.1"/>
    <property type="molecule type" value="Genomic_DNA"/>
</dbReference>
<dbReference type="InParanoid" id="S8DJV1"/>
<name>S8DJV1_FOMSC</name>
<protein>
    <submittedName>
        <fullName evidence="2">Uncharacterized protein</fullName>
    </submittedName>
</protein>
<feature type="region of interest" description="Disordered" evidence="1">
    <location>
        <begin position="15"/>
        <end position="66"/>
    </location>
</feature>
<keyword evidence="3" id="KW-1185">Reference proteome</keyword>
<evidence type="ECO:0000313" key="2">
    <source>
        <dbReference type="EMBL" id="EPS93097.1"/>
    </source>
</evidence>
<evidence type="ECO:0000256" key="1">
    <source>
        <dbReference type="SAM" id="MobiDB-lite"/>
    </source>
</evidence>
<organism evidence="2 3">
    <name type="scientific">Fomitopsis schrenkii</name>
    <name type="common">Brown rot fungus</name>
    <dbReference type="NCBI Taxonomy" id="2126942"/>
    <lineage>
        <taxon>Eukaryota</taxon>
        <taxon>Fungi</taxon>
        <taxon>Dikarya</taxon>
        <taxon>Basidiomycota</taxon>
        <taxon>Agaricomycotina</taxon>
        <taxon>Agaricomycetes</taxon>
        <taxon>Polyporales</taxon>
        <taxon>Fomitopsis</taxon>
    </lineage>
</organism>
<dbReference type="Proteomes" id="UP000015241">
    <property type="component" value="Unassembled WGS sequence"/>
</dbReference>